<dbReference type="PANTHER" id="PTHR38223:SF4">
    <property type="match status" value="1"/>
</dbReference>
<name>A0A0A0LCI2_CUCSA</name>
<evidence type="ECO:0000313" key="1">
    <source>
        <dbReference type="EMBL" id="KGN59725.1"/>
    </source>
</evidence>
<organism evidence="1 2">
    <name type="scientific">Cucumis sativus</name>
    <name type="common">Cucumber</name>
    <dbReference type="NCBI Taxonomy" id="3659"/>
    <lineage>
        <taxon>Eukaryota</taxon>
        <taxon>Viridiplantae</taxon>
        <taxon>Streptophyta</taxon>
        <taxon>Embryophyta</taxon>
        <taxon>Tracheophyta</taxon>
        <taxon>Spermatophyta</taxon>
        <taxon>Magnoliopsida</taxon>
        <taxon>eudicotyledons</taxon>
        <taxon>Gunneridae</taxon>
        <taxon>Pentapetalae</taxon>
        <taxon>rosids</taxon>
        <taxon>fabids</taxon>
        <taxon>Cucurbitales</taxon>
        <taxon>Cucurbitaceae</taxon>
        <taxon>Benincaseae</taxon>
        <taxon>Cucumis</taxon>
    </lineage>
</organism>
<gene>
    <name evidence="1" type="ORF">Csa_3G841490</name>
</gene>
<evidence type="ECO:0000313" key="2">
    <source>
        <dbReference type="Proteomes" id="UP000029981"/>
    </source>
</evidence>
<reference evidence="1 2" key="2">
    <citation type="journal article" date="2009" name="PLoS ONE">
        <title>An integrated genetic and cytogenetic map of the cucumber genome.</title>
        <authorList>
            <person name="Ren Y."/>
            <person name="Zhang Z."/>
            <person name="Liu J."/>
            <person name="Staub J.E."/>
            <person name="Han Y."/>
            <person name="Cheng Z."/>
            <person name="Li X."/>
            <person name="Lu J."/>
            <person name="Miao H."/>
            <person name="Kang H."/>
            <person name="Xie B."/>
            <person name="Gu X."/>
            <person name="Wang X."/>
            <person name="Du Y."/>
            <person name="Jin W."/>
            <person name="Huang S."/>
        </authorList>
    </citation>
    <scope>NUCLEOTIDE SEQUENCE [LARGE SCALE GENOMIC DNA]</scope>
    <source>
        <strain evidence="2">cv. 9930</strain>
    </source>
</reference>
<keyword evidence="2" id="KW-1185">Reference proteome</keyword>
<dbReference type="EMBL" id="CM002924">
    <property type="protein sequence ID" value="KGN59725.1"/>
    <property type="molecule type" value="Genomic_DNA"/>
</dbReference>
<reference evidence="1 2" key="3">
    <citation type="journal article" date="2010" name="BMC Genomics">
        <title>Transcriptome sequencing and comparative analysis of cucumber flowers with different sex types.</title>
        <authorList>
            <person name="Guo S."/>
            <person name="Zheng Y."/>
            <person name="Joung J.G."/>
            <person name="Liu S."/>
            <person name="Zhang Z."/>
            <person name="Crasta O.R."/>
            <person name="Sobral B.W."/>
            <person name="Xu Y."/>
            <person name="Huang S."/>
            <person name="Fei Z."/>
        </authorList>
    </citation>
    <scope>NUCLEOTIDE SEQUENCE [LARGE SCALE GENOMIC DNA]</scope>
    <source>
        <strain evidence="2">cv. 9930</strain>
    </source>
</reference>
<accession>A0A0A0LCI2</accession>
<dbReference type="Proteomes" id="UP000029981">
    <property type="component" value="Chromosome 3"/>
</dbReference>
<dbReference type="Gramene" id="KGN59725">
    <property type="protein sequence ID" value="KGN59725"/>
    <property type="gene ID" value="Csa_3G841490"/>
</dbReference>
<sequence length="74" mass="7997">MAGLQYKFFPTDFLYPRPSSSSDVPNNIVVSVVPPKPDDLTAKPKGAIHSTNNKAAVAVEPIVISRNNPKNSTF</sequence>
<dbReference type="AlphaFoldDB" id="A0A0A0LCI2"/>
<reference evidence="1 2" key="1">
    <citation type="journal article" date="2009" name="Nat. Genet.">
        <title>The genome of the cucumber, Cucumis sativus L.</title>
        <authorList>
            <person name="Huang S."/>
            <person name="Li R."/>
            <person name="Zhang Z."/>
            <person name="Li L."/>
            <person name="Gu X."/>
            <person name="Fan W."/>
            <person name="Lucas W.J."/>
            <person name="Wang X."/>
            <person name="Xie B."/>
            <person name="Ni P."/>
            <person name="Ren Y."/>
            <person name="Zhu H."/>
            <person name="Li J."/>
            <person name="Lin K."/>
            <person name="Jin W."/>
            <person name="Fei Z."/>
            <person name="Li G."/>
            <person name="Staub J."/>
            <person name="Kilian A."/>
            <person name="van der Vossen E.A."/>
            <person name="Wu Y."/>
            <person name="Guo J."/>
            <person name="He J."/>
            <person name="Jia Z."/>
            <person name="Ren Y."/>
            <person name="Tian G."/>
            <person name="Lu Y."/>
            <person name="Ruan J."/>
            <person name="Qian W."/>
            <person name="Wang M."/>
            <person name="Huang Q."/>
            <person name="Li B."/>
            <person name="Xuan Z."/>
            <person name="Cao J."/>
            <person name="Asan"/>
            <person name="Wu Z."/>
            <person name="Zhang J."/>
            <person name="Cai Q."/>
            <person name="Bai Y."/>
            <person name="Zhao B."/>
            <person name="Han Y."/>
            <person name="Li Y."/>
            <person name="Li X."/>
            <person name="Wang S."/>
            <person name="Shi Q."/>
            <person name="Liu S."/>
            <person name="Cho W.K."/>
            <person name="Kim J.Y."/>
            <person name="Xu Y."/>
            <person name="Heller-Uszynska K."/>
            <person name="Miao H."/>
            <person name="Cheng Z."/>
            <person name="Zhang S."/>
            <person name="Wu J."/>
            <person name="Yang Y."/>
            <person name="Kang H."/>
            <person name="Li M."/>
            <person name="Liang H."/>
            <person name="Ren X."/>
            <person name="Shi Z."/>
            <person name="Wen M."/>
            <person name="Jian M."/>
            <person name="Yang H."/>
            <person name="Zhang G."/>
            <person name="Yang Z."/>
            <person name="Chen R."/>
            <person name="Liu S."/>
            <person name="Li J."/>
            <person name="Ma L."/>
            <person name="Liu H."/>
            <person name="Zhou Y."/>
            <person name="Zhao J."/>
            <person name="Fang X."/>
            <person name="Li G."/>
            <person name="Fang L."/>
            <person name="Li Y."/>
            <person name="Liu D."/>
            <person name="Zheng H."/>
            <person name="Zhang Y."/>
            <person name="Qin N."/>
            <person name="Li Z."/>
            <person name="Yang G."/>
            <person name="Yang S."/>
            <person name="Bolund L."/>
            <person name="Kristiansen K."/>
            <person name="Zheng H."/>
            <person name="Li S."/>
            <person name="Zhang X."/>
            <person name="Yang H."/>
            <person name="Wang J."/>
            <person name="Sun R."/>
            <person name="Zhang B."/>
            <person name="Jiang S."/>
            <person name="Wang J."/>
            <person name="Du Y."/>
            <person name="Li S."/>
        </authorList>
    </citation>
    <scope>NUCLEOTIDE SEQUENCE [LARGE SCALE GENOMIC DNA]</scope>
    <source>
        <strain evidence="2">cv. 9930</strain>
    </source>
</reference>
<dbReference type="PANTHER" id="PTHR38223">
    <property type="match status" value="1"/>
</dbReference>
<protein>
    <submittedName>
        <fullName evidence="1">Uncharacterized protein</fullName>
    </submittedName>
</protein>
<proteinExistence type="predicted"/>
<reference evidence="1 2" key="4">
    <citation type="journal article" date="2011" name="BMC Genomics">
        <title>RNA-Seq improves annotation of protein-coding genes in the cucumber genome.</title>
        <authorList>
            <person name="Li Z."/>
            <person name="Zhang Z."/>
            <person name="Yan P."/>
            <person name="Huang S."/>
            <person name="Fei Z."/>
            <person name="Lin K."/>
        </authorList>
    </citation>
    <scope>NUCLEOTIDE SEQUENCE [LARGE SCALE GENOMIC DNA]</scope>
    <source>
        <strain evidence="2">cv. 9930</strain>
    </source>
</reference>